<dbReference type="Pfam" id="PF25098">
    <property type="entry name" value="PEX18_PEX21_C"/>
    <property type="match status" value="1"/>
</dbReference>
<evidence type="ECO:0000256" key="1">
    <source>
        <dbReference type="ARBA" id="ARBA00004275"/>
    </source>
</evidence>
<evidence type="ECO:0000256" key="5">
    <source>
        <dbReference type="ARBA" id="ARBA00023140"/>
    </source>
</evidence>
<evidence type="ECO:0000256" key="2">
    <source>
        <dbReference type="ARBA" id="ARBA00004496"/>
    </source>
</evidence>
<dbReference type="Gene3D" id="6.10.280.230">
    <property type="match status" value="1"/>
</dbReference>
<evidence type="ECO:0000313" key="7">
    <source>
        <dbReference type="EMBL" id="CCF58370.1"/>
    </source>
</evidence>
<dbReference type="HOGENOM" id="CLU_1120307_0_0_1"/>
<sequence>MNASSECNVNPVKNFVDKSNDSGTVFRQRSHSQTAREHYVENEFLRPTESSISRFQLPEPPLKLSMNNAGPAPNNWIGEFSQIKLNDSTNSNKTNLHVDVPIRSSRWDKISLNNSMREPENSYRWYGVNRNNSLNVIPRQIESISFGDVEIDFTSVEEDIKQEEVQSSGNTLETLDDEQEELQNAATDIYGMAVENKANEKLLNSKFMNLMQKISDGSVTINKSKKELLSLSNGEIVGKKYIYISDRK</sequence>
<dbReference type="RefSeq" id="XP_003957505.1">
    <property type="nucleotide sequence ID" value="XM_003957456.1"/>
</dbReference>
<dbReference type="GO" id="GO:0005777">
    <property type="term" value="C:peroxisome"/>
    <property type="evidence" value="ECO:0007669"/>
    <property type="project" value="UniProtKB-SubCell"/>
</dbReference>
<dbReference type="eggNOG" id="ENOG502SYAC">
    <property type="taxonomic scope" value="Eukaryota"/>
</dbReference>
<evidence type="ECO:0000313" key="8">
    <source>
        <dbReference type="Proteomes" id="UP000005220"/>
    </source>
</evidence>
<dbReference type="GeneID" id="13883028"/>
<keyword evidence="3" id="KW-0963">Cytoplasm</keyword>
<protein>
    <recommendedName>
        <fullName evidence="6">PEX18/PEX21 C-terminal domain-containing protein</fullName>
    </recommendedName>
</protein>
<keyword evidence="8" id="KW-1185">Reference proteome</keyword>
<gene>
    <name evidence="7" type="primary">KAFR0E02170</name>
    <name evidence="7" type="ORF">KAFR_0E02170</name>
</gene>
<accession>H2AVH0</accession>
<dbReference type="InterPro" id="IPR056940">
    <property type="entry name" value="PEX18_PEX21_C"/>
</dbReference>
<name>H2AVH0_KAZAF</name>
<dbReference type="KEGG" id="kaf:KAFR_0E02170"/>
<proteinExistence type="predicted"/>
<evidence type="ECO:0000256" key="4">
    <source>
        <dbReference type="ARBA" id="ARBA00022843"/>
    </source>
</evidence>
<dbReference type="Proteomes" id="UP000005220">
    <property type="component" value="Chromosome 5"/>
</dbReference>
<keyword evidence="4" id="KW-0832">Ubl conjugation</keyword>
<dbReference type="InParanoid" id="H2AVH0"/>
<dbReference type="EMBL" id="HE650825">
    <property type="protein sequence ID" value="CCF58370.1"/>
    <property type="molecule type" value="Genomic_DNA"/>
</dbReference>
<feature type="domain" description="PEX18/PEX21 C-terminal" evidence="6">
    <location>
        <begin position="175"/>
        <end position="235"/>
    </location>
</feature>
<dbReference type="AlphaFoldDB" id="H2AVH0"/>
<comment type="subcellular location">
    <subcellularLocation>
        <location evidence="2">Cytoplasm</location>
    </subcellularLocation>
    <subcellularLocation>
        <location evidence="1">Peroxisome</location>
    </subcellularLocation>
</comment>
<evidence type="ECO:0000259" key="6">
    <source>
        <dbReference type="Pfam" id="PF25098"/>
    </source>
</evidence>
<organism evidence="7 8">
    <name type="scientific">Kazachstania africana (strain ATCC 22294 / BCRC 22015 / CBS 2517 / CECT 1963 / NBRC 1671 / NRRL Y-8276)</name>
    <name type="common">Yeast</name>
    <name type="synonym">Kluyveromyces africanus</name>
    <dbReference type="NCBI Taxonomy" id="1071382"/>
    <lineage>
        <taxon>Eukaryota</taxon>
        <taxon>Fungi</taxon>
        <taxon>Dikarya</taxon>
        <taxon>Ascomycota</taxon>
        <taxon>Saccharomycotina</taxon>
        <taxon>Saccharomycetes</taxon>
        <taxon>Saccharomycetales</taxon>
        <taxon>Saccharomycetaceae</taxon>
        <taxon>Kazachstania</taxon>
    </lineage>
</organism>
<evidence type="ECO:0000256" key="3">
    <source>
        <dbReference type="ARBA" id="ARBA00022490"/>
    </source>
</evidence>
<keyword evidence="5" id="KW-0576">Peroxisome</keyword>
<dbReference type="OrthoDB" id="10267501at2759"/>
<reference evidence="7 8" key="1">
    <citation type="journal article" date="2011" name="Proc. Natl. Acad. Sci. U.S.A.">
        <title>Evolutionary erosion of yeast sex chromosomes by mating-type switching accidents.</title>
        <authorList>
            <person name="Gordon J.L."/>
            <person name="Armisen D."/>
            <person name="Proux-Wera E."/>
            <person name="Oheigeartaigh S.S."/>
            <person name="Byrne K.P."/>
            <person name="Wolfe K.H."/>
        </authorList>
    </citation>
    <scope>NUCLEOTIDE SEQUENCE [LARGE SCALE GENOMIC DNA]</scope>
    <source>
        <strain evidence="8">ATCC 22294 / BCRC 22015 / CBS 2517 / CECT 1963 / NBRC 1671 / NRRL Y-8276</strain>
    </source>
</reference>